<dbReference type="AlphaFoldDB" id="A0A366HC92"/>
<accession>A0A366HC92</accession>
<organism evidence="1 2">
    <name type="scientific">Roseimicrobium gellanilyticum</name>
    <dbReference type="NCBI Taxonomy" id="748857"/>
    <lineage>
        <taxon>Bacteria</taxon>
        <taxon>Pseudomonadati</taxon>
        <taxon>Verrucomicrobiota</taxon>
        <taxon>Verrucomicrobiia</taxon>
        <taxon>Verrucomicrobiales</taxon>
        <taxon>Verrucomicrobiaceae</taxon>
        <taxon>Roseimicrobium</taxon>
    </lineage>
</organism>
<keyword evidence="2" id="KW-1185">Reference proteome</keyword>
<proteinExistence type="predicted"/>
<sequence>MKSPNSPNEYDRTLSLREYRLLHPHTADYPTLSESTVIGALLERRRRRLERAARRHEFYRNMLALPGKTAIRAWNWAVALVPQKSVSQPAPAVARPAFAKFDQPAQMRA</sequence>
<gene>
    <name evidence="1" type="ORF">DES53_10917</name>
</gene>
<dbReference type="Proteomes" id="UP000253426">
    <property type="component" value="Unassembled WGS sequence"/>
</dbReference>
<comment type="caution">
    <text evidence="1">The sequence shown here is derived from an EMBL/GenBank/DDBJ whole genome shotgun (WGS) entry which is preliminary data.</text>
</comment>
<evidence type="ECO:0000313" key="1">
    <source>
        <dbReference type="EMBL" id="RBP39590.1"/>
    </source>
</evidence>
<reference evidence="1 2" key="1">
    <citation type="submission" date="2018-06" db="EMBL/GenBank/DDBJ databases">
        <title>Genomic Encyclopedia of Type Strains, Phase IV (KMG-IV): sequencing the most valuable type-strain genomes for metagenomic binning, comparative biology and taxonomic classification.</title>
        <authorList>
            <person name="Goeker M."/>
        </authorList>
    </citation>
    <scope>NUCLEOTIDE SEQUENCE [LARGE SCALE GENOMIC DNA]</scope>
    <source>
        <strain evidence="1 2">DSM 25532</strain>
    </source>
</reference>
<protein>
    <submittedName>
        <fullName evidence="1">Uncharacterized protein</fullName>
    </submittedName>
</protein>
<name>A0A366HC92_9BACT</name>
<evidence type="ECO:0000313" key="2">
    <source>
        <dbReference type="Proteomes" id="UP000253426"/>
    </source>
</evidence>
<dbReference type="EMBL" id="QNRR01000009">
    <property type="protein sequence ID" value="RBP39590.1"/>
    <property type="molecule type" value="Genomic_DNA"/>
</dbReference>
<dbReference type="RefSeq" id="WP_113960492.1">
    <property type="nucleotide sequence ID" value="NZ_QNRR01000009.1"/>
</dbReference>